<dbReference type="KEGG" id="rhox:RBB84_19595"/>
<gene>
    <name evidence="1" type="ORF">RBB84_19595</name>
</gene>
<dbReference type="EMBL" id="CP132970">
    <property type="protein sequence ID" value="XBW03466.1"/>
    <property type="molecule type" value="Genomic_DNA"/>
</dbReference>
<accession>A0AAU7UUI6</accession>
<reference evidence="1" key="1">
    <citation type="submission" date="2023-08" db="EMBL/GenBank/DDBJ databases">
        <title>The novel hydrolase IpcH responsible for the initial isoprocarb degradation step in Rhodococcus sp. D-6.</title>
        <authorList>
            <person name="Zhu Q."/>
        </authorList>
    </citation>
    <scope>NUCLEOTIDE SEQUENCE</scope>
    <source>
        <strain evidence="1">D-6</strain>
    </source>
</reference>
<dbReference type="RefSeq" id="WP_350246571.1">
    <property type="nucleotide sequence ID" value="NZ_CP132970.1"/>
</dbReference>
<sequence length="379" mass="38733">MTVTGSEGGRAAPVAVVGLASTPFLPEHDAVLDELVYDVVSRALSEAALRKQDIGLSVTASMDIFDGRSISAGMTNSASGGYLSDSYRLESDSGTAILAAAEAIAAGEVEVAVAVGVYNPETAAHGAERRAFVEQISNLAFDPHFARPVGLTAEATYALHTAWALENDRTLAELADLTAAEINKSVGHARSARQEQVTGAAVLAAPRANGALTELMLPAHSAGAVAVVLASPARAARLPGRNALITGFGRGTGGYLSGTQWLTDVGASTRHAAHTAYRTAGVTVAREQIDLVEFTAPTASMYHPLLEALDLDGLAPDRINAWGSAAGVYPGLANGAARLVDAVDRLGESSTGTTAVVHSVDTVTGAVALDSTVLVVQGV</sequence>
<dbReference type="GO" id="GO:0016747">
    <property type="term" value="F:acyltransferase activity, transferring groups other than amino-acyl groups"/>
    <property type="evidence" value="ECO:0007669"/>
    <property type="project" value="InterPro"/>
</dbReference>
<dbReference type="SUPFAM" id="SSF53901">
    <property type="entry name" value="Thiolase-like"/>
    <property type="match status" value="1"/>
</dbReference>
<dbReference type="PANTHER" id="PTHR42870:SF1">
    <property type="entry name" value="NON-SPECIFIC LIPID-TRANSFER PROTEIN-LIKE 2"/>
    <property type="match status" value="1"/>
</dbReference>
<organism evidence="1">
    <name type="scientific">Rhodococcus sp. D-6</name>
    <dbReference type="NCBI Taxonomy" id="1387842"/>
    <lineage>
        <taxon>Bacteria</taxon>
        <taxon>Bacillati</taxon>
        <taxon>Actinomycetota</taxon>
        <taxon>Actinomycetes</taxon>
        <taxon>Mycobacteriales</taxon>
        <taxon>Nocardiaceae</taxon>
        <taxon>Rhodococcus</taxon>
    </lineage>
</organism>
<protein>
    <recommendedName>
        <fullName evidence="2">Acetyl-CoA acetyltransferase</fullName>
    </recommendedName>
</protein>
<dbReference type="InterPro" id="IPR016039">
    <property type="entry name" value="Thiolase-like"/>
</dbReference>
<dbReference type="PANTHER" id="PTHR42870">
    <property type="entry name" value="ACETYL-COA C-ACETYLTRANSFERASE"/>
    <property type="match status" value="1"/>
</dbReference>
<evidence type="ECO:0008006" key="2">
    <source>
        <dbReference type="Google" id="ProtNLM"/>
    </source>
</evidence>
<dbReference type="Gene3D" id="3.40.47.10">
    <property type="match status" value="1"/>
</dbReference>
<evidence type="ECO:0000313" key="1">
    <source>
        <dbReference type="EMBL" id="XBW03466.1"/>
    </source>
</evidence>
<dbReference type="AlphaFoldDB" id="A0AAU7UUI6"/>
<proteinExistence type="predicted"/>
<dbReference type="PIRSF" id="PIRSF000429">
    <property type="entry name" value="Ac-CoA_Ac_transf"/>
    <property type="match status" value="1"/>
</dbReference>
<name>A0AAU7UUI6_9NOCA</name>
<dbReference type="InterPro" id="IPR002155">
    <property type="entry name" value="Thiolase"/>
</dbReference>